<dbReference type="InterPro" id="IPR041401">
    <property type="entry name" value="TseB-like_dom"/>
</dbReference>
<evidence type="ECO:0000256" key="1">
    <source>
        <dbReference type="SAM" id="Phobius"/>
    </source>
</evidence>
<gene>
    <name evidence="3" type="ORF">BBEV_1476</name>
</gene>
<feature type="transmembrane region" description="Helical" evidence="1">
    <location>
        <begin position="6"/>
        <end position="24"/>
    </location>
</feature>
<dbReference type="EMBL" id="CP012502">
    <property type="protein sequence ID" value="AOM82839.1"/>
    <property type="molecule type" value="Genomic_DNA"/>
</dbReference>
<dbReference type="InterPro" id="IPR046350">
    <property type="entry name" value="Cystatin_sf"/>
</dbReference>
<keyword evidence="1" id="KW-0472">Membrane</keyword>
<dbReference type="Gene3D" id="3.10.450.40">
    <property type="match status" value="2"/>
</dbReference>
<name>A0A1D7QV29_9BACI</name>
<dbReference type="SUPFAM" id="SSF54403">
    <property type="entry name" value="Cystatin/monellin"/>
    <property type="match status" value="2"/>
</dbReference>
<dbReference type="STRING" id="632773.BBEV_1476"/>
<accession>A0A1D7QV29</accession>
<dbReference type="RefSeq" id="WP_069364879.1">
    <property type="nucleotide sequence ID" value="NZ_CP012502.1"/>
</dbReference>
<protein>
    <recommendedName>
        <fullName evidence="2">Cell wall elongation regulator TseB-like domain-containing protein</fullName>
    </recommendedName>
</protein>
<dbReference type="Pfam" id="PF17881">
    <property type="entry name" value="TseB"/>
    <property type="match status" value="1"/>
</dbReference>
<reference evidence="3 4" key="1">
    <citation type="submission" date="2015-08" db="EMBL/GenBank/DDBJ databases">
        <title>The complete genome sequence of Bacillus beveridgei MLTeJB.</title>
        <authorList>
            <person name="Hanson T.E."/>
            <person name="Mesa C."/>
            <person name="Basesman S.M."/>
            <person name="Oremland R.S."/>
        </authorList>
    </citation>
    <scope>NUCLEOTIDE SEQUENCE [LARGE SCALE GENOMIC DNA]</scope>
    <source>
        <strain evidence="3 4">MLTeJB</strain>
    </source>
</reference>
<keyword evidence="1" id="KW-1133">Transmembrane helix</keyword>
<dbReference type="AlphaFoldDB" id="A0A1D7QV29"/>
<sequence>MRGWITAVLVIVFMAGMTTFYLLFTSAQSPLEEREIEAIEFARQHTTFQEIEQMEHFHGTRSYQVIDTQNEQGEDIFIWVEERFEVDEPVINDDFEPDIEQDDEEPRRLIIRRHSEGISKEDVNAHIRDHLEIDRLNHVKLGMIGRTPIYEVNYISTEGRQSYYYVTFEDGRYIRHYQF</sequence>
<keyword evidence="1" id="KW-0812">Transmembrane</keyword>
<dbReference type="OrthoDB" id="2381181at2"/>
<dbReference type="Proteomes" id="UP000094463">
    <property type="component" value="Chromosome"/>
</dbReference>
<dbReference type="KEGG" id="bbev:BBEV_1476"/>
<organism evidence="3 4">
    <name type="scientific">Salisediminibacterium beveridgei</name>
    <dbReference type="NCBI Taxonomy" id="632773"/>
    <lineage>
        <taxon>Bacteria</taxon>
        <taxon>Bacillati</taxon>
        <taxon>Bacillota</taxon>
        <taxon>Bacilli</taxon>
        <taxon>Bacillales</taxon>
        <taxon>Bacillaceae</taxon>
        <taxon>Salisediminibacterium</taxon>
    </lineage>
</organism>
<feature type="domain" description="Cell wall elongation regulator TseB-like" evidence="2">
    <location>
        <begin position="37"/>
        <end position="80"/>
    </location>
</feature>
<evidence type="ECO:0000313" key="4">
    <source>
        <dbReference type="Proteomes" id="UP000094463"/>
    </source>
</evidence>
<keyword evidence="4" id="KW-1185">Reference proteome</keyword>
<evidence type="ECO:0000313" key="3">
    <source>
        <dbReference type="EMBL" id="AOM82839.1"/>
    </source>
</evidence>
<proteinExistence type="predicted"/>
<evidence type="ECO:0000259" key="2">
    <source>
        <dbReference type="Pfam" id="PF17881"/>
    </source>
</evidence>